<dbReference type="EMBL" id="DTQM01000184">
    <property type="protein sequence ID" value="HGC43427.1"/>
    <property type="molecule type" value="Genomic_DNA"/>
</dbReference>
<dbReference type="SUPFAM" id="SSF46785">
    <property type="entry name" value="Winged helix' DNA-binding domain"/>
    <property type="match status" value="1"/>
</dbReference>
<organism evidence="2">
    <name type="scientific">Acidicaldus sp</name>
    <dbReference type="NCBI Taxonomy" id="1872105"/>
    <lineage>
        <taxon>Bacteria</taxon>
        <taxon>Pseudomonadati</taxon>
        <taxon>Pseudomonadota</taxon>
        <taxon>Alphaproteobacteria</taxon>
        <taxon>Acetobacterales</taxon>
        <taxon>Acetobacteraceae</taxon>
        <taxon>Acidicaldus</taxon>
    </lineage>
</organism>
<comment type="caution">
    <text evidence="2">The sequence shown here is derived from an EMBL/GenBank/DDBJ whole genome shotgun (WGS) entry which is preliminary data.</text>
</comment>
<keyword evidence="1" id="KW-0238">DNA-binding</keyword>
<dbReference type="InterPro" id="IPR030489">
    <property type="entry name" value="TR_Rrf2-type_CS"/>
</dbReference>
<dbReference type="AlphaFoldDB" id="A0A8J4HBK6"/>
<dbReference type="NCBIfam" id="TIGR00738">
    <property type="entry name" value="rrf2_super"/>
    <property type="match status" value="1"/>
</dbReference>
<dbReference type="InterPro" id="IPR000944">
    <property type="entry name" value="Tscrpt_reg_Rrf2"/>
</dbReference>
<dbReference type="GO" id="GO:0003677">
    <property type="term" value="F:DNA binding"/>
    <property type="evidence" value="ECO:0007669"/>
    <property type="project" value="UniProtKB-KW"/>
</dbReference>
<evidence type="ECO:0000256" key="1">
    <source>
        <dbReference type="ARBA" id="ARBA00023125"/>
    </source>
</evidence>
<dbReference type="Pfam" id="PF02082">
    <property type="entry name" value="Rrf2"/>
    <property type="match status" value="1"/>
</dbReference>
<dbReference type="PROSITE" id="PS51197">
    <property type="entry name" value="HTH_RRF2_2"/>
    <property type="match status" value="1"/>
</dbReference>
<dbReference type="PANTHER" id="PTHR33221:SF5">
    <property type="entry name" value="HTH-TYPE TRANSCRIPTIONAL REGULATOR ISCR"/>
    <property type="match status" value="1"/>
</dbReference>
<dbReference type="PANTHER" id="PTHR33221">
    <property type="entry name" value="WINGED HELIX-TURN-HELIX TRANSCRIPTIONAL REGULATOR, RRF2 FAMILY"/>
    <property type="match status" value="1"/>
</dbReference>
<proteinExistence type="predicted"/>
<gene>
    <name evidence="2" type="ORF">ENY07_09460</name>
</gene>
<dbReference type="InterPro" id="IPR036390">
    <property type="entry name" value="WH_DNA-bd_sf"/>
</dbReference>
<sequence length="149" mass="15358">MQLSTRGRYAVIALVDLAAHVEPDCAARPVSLAEVAARQGISPAYLEQIFGRLRRAGLVVSARGPGGGYCLARPATQITIATVIRAVDEGNAEGCCLDGAAIGAADGPTAALWQELCQRIHDFLDAITLADVVAGKCGVGHPGKPRKAA</sequence>
<dbReference type="Gene3D" id="1.10.10.10">
    <property type="entry name" value="Winged helix-like DNA-binding domain superfamily/Winged helix DNA-binding domain"/>
    <property type="match status" value="1"/>
</dbReference>
<name>A0A8J4HBK6_9PROT</name>
<protein>
    <submittedName>
        <fullName evidence="2">Rrf2 family transcriptional regulator</fullName>
    </submittedName>
</protein>
<dbReference type="InterPro" id="IPR036388">
    <property type="entry name" value="WH-like_DNA-bd_sf"/>
</dbReference>
<accession>A0A8J4HBK6</accession>
<dbReference type="GO" id="GO:0003700">
    <property type="term" value="F:DNA-binding transcription factor activity"/>
    <property type="evidence" value="ECO:0007669"/>
    <property type="project" value="TreeGrafter"/>
</dbReference>
<dbReference type="GO" id="GO:0005829">
    <property type="term" value="C:cytosol"/>
    <property type="evidence" value="ECO:0007669"/>
    <property type="project" value="TreeGrafter"/>
</dbReference>
<evidence type="ECO:0000313" key="2">
    <source>
        <dbReference type="EMBL" id="HGC43427.1"/>
    </source>
</evidence>
<dbReference type="PROSITE" id="PS01332">
    <property type="entry name" value="HTH_RRF2_1"/>
    <property type="match status" value="1"/>
</dbReference>
<reference evidence="2" key="1">
    <citation type="journal article" date="2020" name="mSystems">
        <title>Genome- and Community-Level Interaction Insights into Carbon Utilization and Element Cycling Functions of Hydrothermarchaeota in Hydrothermal Sediment.</title>
        <authorList>
            <person name="Zhou Z."/>
            <person name="Liu Y."/>
            <person name="Xu W."/>
            <person name="Pan J."/>
            <person name="Luo Z.H."/>
            <person name="Li M."/>
        </authorList>
    </citation>
    <scope>NUCLEOTIDE SEQUENCE</scope>
    <source>
        <strain evidence="2">SpSt-997</strain>
    </source>
</reference>